<dbReference type="PANTHER" id="PTHR43300:SF12">
    <property type="entry name" value="CHLORAMPHENICOL ACETYLTRANSFERASE"/>
    <property type="match status" value="1"/>
</dbReference>
<evidence type="ECO:0000256" key="1">
    <source>
        <dbReference type="ARBA" id="ARBA00013235"/>
    </source>
</evidence>
<dbReference type="InterPro" id="IPR011004">
    <property type="entry name" value="Trimer_LpxA-like_sf"/>
</dbReference>
<comment type="catalytic activity">
    <reaction evidence="6">
        <text>chloramphenicol + acetyl-CoA = chloramphenicol 3-acetate + CoA</text>
        <dbReference type="Rhea" id="RHEA:18421"/>
        <dbReference type="ChEBI" id="CHEBI:16730"/>
        <dbReference type="ChEBI" id="CHEBI:17698"/>
        <dbReference type="ChEBI" id="CHEBI:57287"/>
        <dbReference type="ChEBI" id="CHEBI:57288"/>
        <dbReference type="EC" id="2.3.1.28"/>
    </reaction>
</comment>
<evidence type="ECO:0000256" key="2">
    <source>
        <dbReference type="ARBA" id="ARBA00020291"/>
    </source>
</evidence>
<name>A0AAU0UWB5_9FIRM</name>
<keyword evidence="4" id="KW-0046">Antibiotic resistance</keyword>
<dbReference type="Pfam" id="PF00132">
    <property type="entry name" value="Hexapep"/>
    <property type="match status" value="1"/>
</dbReference>
<evidence type="ECO:0000256" key="6">
    <source>
        <dbReference type="ARBA" id="ARBA00047633"/>
    </source>
</evidence>
<dbReference type="Proteomes" id="UP001329915">
    <property type="component" value="Chromosome"/>
</dbReference>
<sequence length="179" mass="19857">MFKCQGKNINIFDRAKIVYPENIELGSNVIIDDFVLIVAKKRIVIGNNVHIASFTSITGNEEFIAEDFSAISSGCRIFTSTDDYSGAYLSNPTVPDKYKNVFSAPVVIKKYSLVGANSVILPGSIIEEGVSIGANSLVKGLTEPYCLYVGNPIKKIRHKDEKQFKRLEKDYLSRLQGKK</sequence>
<evidence type="ECO:0000256" key="5">
    <source>
        <dbReference type="ARBA" id="ARBA00023315"/>
    </source>
</evidence>
<protein>
    <recommendedName>
        <fullName evidence="2">Chloramphenicol acetyltransferase</fullName>
        <ecNumber evidence="1">2.3.1.28</ecNumber>
    </recommendedName>
</protein>
<reference evidence="7 8" key="1">
    <citation type="submission" date="2023-04" db="EMBL/GenBank/DDBJ databases">
        <authorList>
            <person name="Hsu D."/>
        </authorList>
    </citation>
    <scope>NUCLEOTIDE SEQUENCE [LARGE SCALE GENOMIC DNA]</scope>
    <source>
        <strain evidence="7 8">MK1</strain>
    </source>
</reference>
<dbReference type="EC" id="2.3.1.28" evidence="1"/>
<dbReference type="InterPro" id="IPR001451">
    <property type="entry name" value="Hexapep"/>
</dbReference>
<dbReference type="GO" id="GO:0046677">
    <property type="term" value="P:response to antibiotic"/>
    <property type="evidence" value="ECO:0007669"/>
    <property type="project" value="UniProtKB-KW"/>
</dbReference>
<evidence type="ECO:0000313" key="8">
    <source>
        <dbReference type="Proteomes" id="UP001329915"/>
    </source>
</evidence>
<evidence type="ECO:0000256" key="3">
    <source>
        <dbReference type="ARBA" id="ARBA00022679"/>
    </source>
</evidence>
<dbReference type="EMBL" id="CP121694">
    <property type="protein sequence ID" value="WRO23624.1"/>
    <property type="molecule type" value="Genomic_DNA"/>
</dbReference>
<dbReference type="SUPFAM" id="SSF51161">
    <property type="entry name" value="Trimeric LpxA-like enzymes"/>
    <property type="match status" value="1"/>
</dbReference>
<dbReference type="Gene3D" id="2.160.10.10">
    <property type="entry name" value="Hexapeptide repeat proteins"/>
    <property type="match status" value="1"/>
</dbReference>
<dbReference type="KEGG" id="dbc:MFMK1_003487"/>
<dbReference type="GO" id="GO:0008811">
    <property type="term" value="F:chloramphenicol O-acetyltransferase activity"/>
    <property type="evidence" value="ECO:0007669"/>
    <property type="project" value="UniProtKB-EC"/>
</dbReference>
<dbReference type="InterPro" id="IPR050179">
    <property type="entry name" value="Trans_hexapeptide_repeat"/>
</dbReference>
<dbReference type="RefSeq" id="WP_366923000.1">
    <property type="nucleotide sequence ID" value="NZ_CP121694.1"/>
</dbReference>
<dbReference type="CDD" id="cd04647">
    <property type="entry name" value="LbH_MAT_like"/>
    <property type="match status" value="1"/>
</dbReference>
<evidence type="ECO:0000313" key="7">
    <source>
        <dbReference type="EMBL" id="WRO23624.1"/>
    </source>
</evidence>
<proteinExistence type="predicted"/>
<organism evidence="7 8">
    <name type="scientific">Metallumcola ferriviriculae</name>
    <dbReference type="NCBI Taxonomy" id="3039180"/>
    <lineage>
        <taxon>Bacteria</taxon>
        <taxon>Bacillati</taxon>
        <taxon>Bacillota</taxon>
        <taxon>Clostridia</taxon>
        <taxon>Neomoorellales</taxon>
        <taxon>Desulfitibacteraceae</taxon>
        <taxon>Metallumcola</taxon>
    </lineage>
</organism>
<evidence type="ECO:0000256" key="4">
    <source>
        <dbReference type="ARBA" id="ARBA00023251"/>
    </source>
</evidence>
<gene>
    <name evidence="7" type="ORF">MFMK1_003487</name>
</gene>
<dbReference type="PANTHER" id="PTHR43300">
    <property type="entry name" value="ACETYLTRANSFERASE"/>
    <property type="match status" value="1"/>
</dbReference>
<keyword evidence="8" id="KW-1185">Reference proteome</keyword>
<dbReference type="AlphaFoldDB" id="A0AAU0UWB5"/>
<keyword evidence="5 7" id="KW-0012">Acyltransferase</keyword>
<accession>A0AAU0UWB5</accession>
<keyword evidence="3" id="KW-0808">Transferase</keyword>